<dbReference type="RefSeq" id="WP_189084172.1">
    <property type="nucleotide sequence ID" value="NZ_BMRJ01000001.1"/>
</dbReference>
<gene>
    <name evidence="1" type="ORF">GCM10010196_10060</name>
</gene>
<protein>
    <recommendedName>
        <fullName evidence="3">FlgN protein</fullName>
    </recommendedName>
</protein>
<keyword evidence="2" id="KW-1185">Reference proteome</keyword>
<evidence type="ECO:0000313" key="2">
    <source>
        <dbReference type="Proteomes" id="UP000610303"/>
    </source>
</evidence>
<dbReference type="AlphaFoldDB" id="A0A918F9Q1"/>
<dbReference type="InterPro" id="IPR007809">
    <property type="entry name" value="FlgN-like"/>
</dbReference>
<name>A0A918F9Q1_AGRME</name>
<comment type="caution">
    <text evidence="1">The sequence shown here is derived from an EMBL/GenBank/DDBJ whole genome shotgun (WGS) entry which is preliminary data.</text>
</comment>
<proteinExistence type="predicted"/>
<reference evidence="1" key="1">
    <citation type="journal article" date="2014" name="Int. J. Syst. Evol. Microbiol.">
        <title>Complete genome sequence of Corynebacterium casei LMG S-19264T (=DSM 44701T), isolated from a smear-ripened cheese.</title>
        <authorList>
            <consortium name="US DOE Joint Genome Institute (JGI-PGF)"/>
            <person name="Walter F."/>
            <person name="Albersmeier A."/>
            <person name="Kalinowski J."/>
            <person name="Ruckert C."/>
        </authorList>
    </citation>
    <scope>NUCLEOTIDE SEQUENCE</scope>
    <source>
        <strain evidence="1">JCM 3346</strain>
    </source>
</reference>
<dbReference type="Pfam" id="PF05130">
    <property type="entry name" value="FlgN"/>
    <property type="match status" value="1"/>
</dbReference>
<evidence type="ECO:0000313" key="1">
    <source>
        <dbReference type="EMBL" id="GGR18895.1"/>
    </source>
</evidence>
<reference evidence="1" key="2">
    <citation type="submission" date="2020-09" db="EMBL/GenBank/DDBJ databases">
        <authorList>
            <person name="Sun Q."/>
            <person name="Ohkuma M."/>
        </authorList>
    </citation>
    <scope>NUCLEOTIDE SEQUENCE</scope>
    <source>
        <strain evidence="1">JCM 3346</strain>
    </source>
</reference>
<dbReference type="GO" id="GO:0044780">
    <property type="term" value="P:bacterial-type flagellum assembly"/>
    <property type="evidence" value="ECO:0007669"/>
    <property type="project" value="InterPro"/>
</dbReference>
<organism evidence="1 2">
    <name type="scientific">Agromyces mediolanus</name>
    <name type="common">Corynebacterium mediolanum</name>
    <dbReference type="NCBI Taxonomy" id="41986"/>
    <lineage>
        <taxon>Bacteria</taxon>
        <taxon>Bacillati</taxon>
        <taxon>Actinomycetota</taxon>
        <taxon>Actinomycetes</taxon>
        <taxon>Micrococcales</taxon>
        <taxon>Microbacteriaceae</taxon>
        <taxon>Agromyces</taxon>
    </lineage>
</organism>
<dbReference type="Proteomes" id="UP000610303">
    <property type="component" value="Unassembled WGS sequence"/>
</dbReference>
<evidence type="ECO:0008006" key="3">
    <source>
        <dbReference type="Google" id="ProtNLM"/>
    </source>
</evidence>
<dbReference type="EMBL" id="BMRJ01000001">
    <property type="protein sequence ID" value="GGR18895.1"/>
    <property type="molecule type" value="Genomic_DNA"/>
</dbReference>
<accession>A0A918F9Q1</accession>
<sequence length="160" mass="17927">MSLHELSAVLWRERELLDVLLYKLEVERLLLATDRRRWLGRAAHEIEFLTARLKEVGLARAVESAEVAEELQLPAEATLQELADAVGDEVWRDILLAHLAALREVTGEISELRDANEQLLKQAARPAGVAQHAARRGTTTYDARGLTRDVVEATLVDEET</sequence>